<feature type="compositionally biased region" description="Polar residues" evidence="1">
    <location>
        <begin position="53"/>
        <end position="66"/>
    </location>
</feature>
<feature type="region of interest" description="Disordered" evidence="1">
    <location>
        <begin position="53"/>
        <end position="79"/>
    </location>
</feature>
<evidence type="ECO:0000313" key="2">
    <source>
        <dbReference type="EMBL" id="CAB4961755.1"/>
    </source>
</evidence>
<feature type="compositionally biased region" description="Polar residues" evidence="1">
    <location>
        <begin position="105"/>
        <end position="117"/>
    </location>
</feature>
<feature type="region of interest" description="Disordered" evidence="1">
    <location>
        <begin position="91"/>
        <end position="117"/>
    </location>
</feature>
<protein>
    <submittedName>
        <fullName evidence="2">Unannotated protein</fullName>
    </submittedName>
</protein>
<dbReference type="AlphaFoldDB" id="A0A6J7L1E6"/>
<name>A0A6J7L1E6_9ZZZZ</name>
<sequence>MSATSSVTPIPTQSLAISACAASPCSTQWVGTTTVCPPNAVCRTTTGCSATHRFPTTRTSPRQSRWPTARRMSRRNSRRKSVVAISSNCARPSRQKTKRPLRNCSARSGFQSTGHSPTPRSTIAVVALLNEHSFAILRATRPIKPKLPSCGMSTFAAQLHRPNLKIAKCPAHITVCHLFAQAMANRFTSKPRAPNFLAPA</sequence>
<organism evidence="2">
    <name type="scientific">freshwater metagenome</name>
    <dbReference type="NCBI Taxonomy" id="449393"/>
    <lineage>
        <taxon>unclassified sequences</taxon>
        <taxon>metagenomes</taxon>
        <taxon>ecological metagenomes</taxon>
    </lineage>
</organism>
<evidence type="ECO:0000256" key="1">
    <source>
        <dbReference type="SAM" id="MobiDB-lite"/>
    </source>
</evidence>
<accession>A0A6J7L1E6</accession>
<gene>
    <name evidence="2" type="ORF">UFOPK3785_01535</name>
</gene>
<dbReference type="EMBL" id="CAFBNJ010000095">
    <property type="protein sequence ID" value="CAB4961755.1"/>
    <property type="molecule type" value="Genomic_DNA"/>
</dbReference>
<reference evidence="2" key="1">
    <citation type="submission" date="2020-05" db="EMBL/GenBank/DDBJ databases">
        <authorList>
            <person name="Chiriac C."/>
            <person name="Salcher M."/>
            <person name="Ghai R."/>
            <person name="Kavagutti S V."/>
        </authorList>
    </citation>
    <scope>NUCLEOTIDE SEQUENCE</scope>
</reference>
<proteinExistence type="predicted"/>